<gene>
    <name evidence="5" type="ORF">Cenrod_1078</name>
</gene>
<dbReference type="PRINTS" id="PR00081">
    <property type="entry name" value="GDHRDH"/>
</dbReference>
<dbReference type="eggNOG" id="COG0300">
    <property type="taxonomic scope" value="Bacteria"/>
</dbReference>
<dbReference type="SMART" id="SM00822">
    <property type="entry name" value="PKS_KR"/>
    <property type="match status" value="1"/>
</dbReference>
<evidence type="ECO:0000256" key="1">
    <source>
        <dbReference type="ARBA" id="ARBA00006484"/>
    </source>
</evidence>
<sequence length="313" mass="33272">MSSSSLVLITGATSGIGEALAHRYATLGHRLALVARREDALQTVLSALPTHPAGHCAYAADVRNAPDMAQVAQRCIERQGLPDIVIANAGISAGVDTAEADDLLILRNIIETNVLGIAHTFSPFLAAMRARASGVLVGISSVAGIRGLPGHGAYCASKAAAITYCESLRGELRGTGVSVVTICPGYVRTPLTEHNGFHMPFLMSAQAFAAQAVPCIAARKSYQVIPWPMAIIARILHILPNAVFDRLAQRLPASHVPGLAGHQGNQCLRSRCRSDGSREGCTRQKKACILCAPSTHQKKRPTRGRLYYVDERG</sequence>
<dbReference type="InterPro" id="IPR057326">
    <property type="entry name" value="KR_dom"/>
</dbReference>
<dbReference type="SUPFAM" id="SSF51735">
    <property type="entry name" value="NAD(P)-binding Rossmann-fold domains"/>
    <property type="match status" value="1"/>
</dbReference>
<dbReference type="EMBL" id="CP004885">
    <property type="protein sequence ID" value="AGX87172.1"/>
    <property type="molecule type" value="Genomic_DNA"/>
</dbReference>
<evidence type="ECO:0000313" key="6">
    <source>
        <dbReference type="Proteomes" id="UP000017184"/>
    </source>
</evidence>
<dbReference type="Pfam" id="PF00106">
    <property type="entry name" value="adh_short"/>
    <property type="match status" value="1"/>
</dbReference>
<evidence type="ECO:0000256" key="3">
    <source>
        <dbReference type="RuleBase" id="RU000363"/>
    </source>
</evidence>
<keyword evidence="2" id="KW-0560">Oxidoreductase</keyword>
<protein>
    <submittedName>
        <fullName evidence="5">Short-chain alcohol dehydrogenase-like protein</fullName>
    </submittedName>
</protein>
<dbReference type="KEGG" id="cbx:Cenrod_1078"/>
<keyword evidence="6" id="KW-1185">Reference proteome</keyword>
<dbReference type="HOGENOM" id="CLU_010194_2_1_4"/>
<reference evidence="5 6" key="1">
    <citation type="journal article" date="2013" name="Genome Biol.">
        <title>Genomic analysis reveals key aspects of prokaryotic symbiosis in the phototrophic consortium "Chlorochromatium aggregatum".</title>
        <authorList>
            <person name="Liu Z."/>
            <person name="Muller J."/>
            <person name="Li T."/>
            <person name="Alvey R.M."/>
            <person name="Vogl K."/>
            <person name="Frigaard N.U."/>
            <person name="Rockwell N.C."/>
            <person name="Boyd E.S."/>
            <person name="Tomsho L.P."/>
            <person name="Schuster S.C."/>
            <person name="Henke P."/>
            <person name="Rohde M."/>
            <person name="Overmann J."/>
            <person name="Bryant D.A."/>
        </authorList>
    </citation>
    <scope>NUCLEOTIDE SEQUENCE [LARGE SCALE GENOMIC DNA]</scope>
    <source>
        <strain evidence="5">CR</strain>
    </source>
</reference>
<evidence type="ECO:0000256" key="2">
    <source>
        <dbReference type="ARBA" id="ARBA00023002"/>
    </source>
</evidence>
<dbReference type="PANTHER" id="PTHR44196:SF3">
    <property type="entry name" value="SHORT CHAIN DEHYDROGENASE FAMILY PROTEIN"/>
    <property type="match status" value="1"/>
</dbReference>
<dbReference type="PATRIC" id="fig|946483.4.peg.1082"/>
<dbReference type="InterPro" id="IPR036291">
    <property type="entry name" value="NAD(P)-bd_dom_sf"/>
</dbReference>
<evidence type="ECO:0000313" key="5">
    <source>
        <dbReference type="EMBL" id="AGX87172.1"/>
    </source>
</evidence>
<accession>U5N711</accession>
<dbReference type="NCBIfam" id="NF005437">
    <property type="entry name" value="PRK07024.1"/>
    <property type="match status" value="1"/>
</dbReference>
<name>U5N711_9BURK</name>
<dbReference type="OrthoDB" id="9797538at2"/>
<proteinExistence type="inferred from homology"/>
<dbReference type="PRINTS" id="PR00080">
    <property type="entry name" value="SDRFAMILY"/>
</dbReference>
<dbReference type="Proteomes" id="UP000017184">
    <property type="component" value="Chromosome"/>
</dbReference>
<dbReference type="RefSeq" id="WP_022771990.1">
    <property type="nucleotide sequence ID" value="NC_022576.1"/>
</dbReference>
<feature type="domain" description="Ketoreductase" evidence="4">
    <location>
        <begin position="5"/>
        <end position="185"/>
    </location>
</feature>
<dbReference type="InterPro" id="IPR020904">
    <property type="entry name" value="Sc_DH/Rdtase_CS"/>
</dbReference>
<dbReference type="InterPro" id="IPR002347">
    <property type="entry name" value="SDR_fam"/>
</dbReference>
<dbReference type="GO" id="GO:0016020">
    <property type="term" value="C:membrane"/>
    <property type="evidence" value="ECO:0007669"/>
    <property type="project" value="TreeGrafter"/>
</dbReference>
<dbReference type="Gene3D" id="3.40.50.720">
    <property type="entry name" value="NAD(P)-binding Rossmann-like Domain"/>
    <property type="match status" value="1"/>
</dbReference>
<dbReference type="GO" id="GO:0016491">
    <property type="term" value="F:oxidoreductase activity"/>
    <property type="evidence" value="ECO:0007669"/>
    <property type="project" value="UniProtKB-KW"/>
</dbReference>
<organism evidence="5 6">
    <name type="scientific">Candidatus Symbiobacter mobilis CR</name>
    <dbReference type="NCBI Taxonomy" id="946483"/>
    <lineage>
        <taxon>Bacteria</taxon>
        <taxon>Pseudomonadati</taxon>
        <taxon>Pseudomonadota</taxon>
        <taxon>Betaproteobacteria</taxon>
        <taxon>Burkholderiales</taxon>
        <taxon>Comamonadaceae</taxon>
    </lineage>
</organism>
<dbReference type="PROSITE" id="PS00061">
    <property type="entry name" value="ADH_SHORT"/>
    <property type="match status" value="1"/>
</dbReference>
<dbReference type="STRING" id="946483.Cenrod_1078"/>
<comment type="similarity">
    <text evidence="1 3">Belongs to the short-chain dehydrogenases/reductases (SDR) family.</text>
</comment>
<dbReference type="AlphaFoldDB" id="U5N711"/>
<evidence type="ECO:0000259" key="4">
    <source>
        <dbReference type="SMART" id="SM00822"/>
    </source>
</evidence>
<dbReference type="PANTHER" id="PTHR44196">
    <property type="entry name" value="DEHYDROGENASE/REDUCTASE SDR FAMILY MEMBER 7B"/>
    <property type="match status" value="1"/>
</dbReference>